<dbReference type="EMBL" id="AP004731">
    <property type="protein sequence ID" value="BAD54119.1"/>
    <property type="molecule type" value="Genomic_DNA"/>
</dbReference>
<feature type="compositionally biased region" description="Low complexity" evidence="1">
    <location>
        <begin position="37"/>
        <end position="50"/>
    </location>
</feature>
<evidence type="ECO:0000313" key="3">
    <source>
        <dbReference type="Proteomes" id="UP000000763"/>
    </source>
</evidence>
<organism evidence="2 3">
    <name type="scientific">Oryza sativa subsp. japonica</name>
    <name type="common">Rice</name>
    <dbReference type="NCBI Taxonomy" id="39947"/>
    <lineage>
        <taxon>Eukaryota</taxon>
        <taxon>Viridiplantae</taxon>
        <taxon>Streptophyta</taxon>
        <taxon>Embryophyta</taxon>
        <taxon>Tracheophyta</taxon>
        <taxon>Spermatophyta</taxon>
        <taxon>Magnoliopsida</taxon>
        <taxon>Liliopsida</taxon>
        <taxon>Poales</taxon>
        <taxon>Poaceae</taxon>
        <taxon>BOP clade</taxon>
        <taxon>Oryzoideae</taxon>
        <taxon>Oryzeae</taxon>
        <taxon>Oryzinae</taxon>
        <taxon>Oryza</taxon>
        <taxon>Oryza sativa</taxon>
    </lineage>
</organism>
<proteinExistence type="predicted"/>
<gene>
    <name evidence="2" type="primary">OSJNBa0016D02.25</name>
</gene>
<reference evidence="3" key="2">
    <citation type="journal article" date="2008" name="Nucleic Acids Res.">
        <title>The rice annotation project database (RAP-DB): 2008 update.</title>
        <authorList>
            <consortium name="The rice annotation project (RAP)"/>
        </authorList>
    </citation>
    <scope>GENOME REANNOTATION</scope>
    <source>
        <strain evidence="3">cv. Nipponbare</strain>
    </source>
</reference>
<feature type="region of interest" description="Disordered" evidence="1">
    <location>
        <begin position="1"/>
        <end position="50"/>
    </location>
</feature>
<protein>
    <submittedName>
        <fullName evidence="2">Uncharacterized protein</fullName>
    </submittedName>
</protein>
<dbReference type="AlphaFoldDB" id="Q5Z7J5"/>
<accession>Q5Z7J5</accession>
<sequence>MAVERWPTTRSGSGAYGLGRGRDRPGVAQRARERRWATASGSRSGREAGAGQWLAVRRTAAAILASTGPALAGSATTGPLMAGPVCTSPTKAGGGWRTTWAAAGAAHGGGEHLSRIHHHRVDDVRIRGRWLRDGSIRRRRCRWDS</sequence>
<feature type="compositionally biased region" description="Basic and acidic residues" evidence="1">
    <location>
        <begin position="20"/>
        <end position="36"/>
    </location>
</feature>
<name>Q5Z7J5_ORYSJ</name>
<dbReference type="Proteomes" id="UP000000763">
    <property type="component" value="Chromosome 6"/>
</dbReference>
<evidence type="ECO:0000313" key="2">
    <source>
        <dbReference type="EMBL" id="BAD54119.1"/>
    </source>
</evidence>
<reference evidence="3" key="1">
    <citation type="journal article" date="2005" name="Nature">
        <title>The map-based sequence of the rice genome.</title>
        <authorList>
            <consortium name="International rice genome sequencing project (IRGSP)"/>
            <person name="Matsumoto T."/>
            <person name="Wu J."/>
            <person name="Kanamori H."/>
            <person name="Katayose Y."/>
            <person name="Fujisawa M."/>
            <person name="Namiki N."/>
            <person name="Mizuno H."/>
            <person name="Yamamoto K."/>
            <person name="Antonio B.A."/>
            <person name="Baba T."/>
            <person name="Sakata K."/>
            <person name="Nagamura Y."/>
            <person name="Aoki H."/>
            <person name="Arikawa K."/>
            <person name="Arita K."/>
            <person name="Bito T."/>
            <person name="Chiden Y."/>
            <person name="Fujitsuka N."/>
            <person name="Fukunaka R."/>
            <person name="Hamada M."/>
            <person name="Harada C."/>
            <person name="Hayashi A."/>
            <person name="Hijishita S."/>
            <person name="Honda M."/>
            <person name="Hosokawa S."/>
            <person name="Ichikawa Y."/>
            <person name="Idonuma A."/>
            <person name="Iijima M."/>
            <person name="Ikeda M."/>
            <person name="Ikeno M."/>
            <person name="Ito K."/>
            <person name="Ito S."/>
            <person name="Ito T."/>
            <person name="Ito Y."/>
            <person name="Ito Y."/>
            <person name="Iwabuchi A."/>
            <person name="Kamiya K."/>
            <person name="Karasawa W."/>
            <person name="Kurita K."/>
            <person name="Katagiri S."/>
            <person name="Kikuta A."/>
            <person name="Kobayashi H."/>
            <person name="Kobayashi N."/>
            <person name="Machita K."/>
            <person name="Maehara T."/>
            <person name="Masukawa M."/>
            <person name="Mizubayashi T."/>
            <person name="Mukai Y."/>
            <person name="Nagasaki H."/>
            <person name="Nagata Y."/>
            <person name="Naito S."/>
            <person name="Nakashima M."/>
            <person name="Nakama Y."/>
            <person name="Nakamichi Y."/>
            <person name="Nakamura M."/>
            <person name="Meguro A."/>
            <person name="Negishi M."/>
            <person name="Ohta I."/>
            <person name="Ohta T."/>
            <person name="Okamoto M."/>
            <person name="Ono N."/>
            <person name="Saji S."/>
            <person name="Sakaguchi M."/>
            <person name="Sakai K."/>
            <person name="Shibata M."/>
            <person name="Shimokawa T."/>
            <person name="Song J."/>
            <person name="Takazaki Y."/>
            <person name="Terasawa K."/>
            <person name="Tsugane M."/>
            <person name="Tsuji K."/>
            <person name="Ueda S."/>
            <person name="Waki K."/>
            <person name="Yamagata H."/>
            <person name="Yamamoto M."/>
            <person name="Yamamoto S."/>
            <person name="Yamane H."/>
            <person name="Yoshiki S."/>
            <person name="Yoshihara R."/>
            <person name="Yukawa K."/>
            <person name="Zhong H."/>
            <person name="Yano M."/>
            <person name="Yuan Q."/>
            <person name="Ouyang S."/>
            <person name="Liu J."/>
            <person name="Jones K.M."/>
            <person name="Gansberger K."/>
            <person name="Moffat K."/>
            <person name="Hill J."/>
            <person name="Bera J."/>
            <person name="Fadrosh D."/>
            <person name="Jin S."/>
            <person name="Johri S."/>
            <person name="Kim M."/>
            <person name="Overton L."/>
            <person name="Reardon M."/>
            <person name="Tsitrin T."/>
            <person name="Vuong H."/>
            <person name="Weaver B."/>
            <person name="Ciecko A."/>
            <person name="Tallon L."/>
            <person name="Jackson J."/>
            <person name="Pai G."/>
            <person name="Aken S.V."/>
            <person name="Utterback T."/>
            <person name="Reidmuller S."/>
            <person name="Feldblyum T."/>
            <person name="Hsiao J."/>
            <person name="Zismann V."/>
            <person name="Iobst S."/>
            <person name="de Vazeille A.R."/>
            <person name="Buell C.R."/>
            <person name="Ying K."/>
            <person name="Li Y."/>
            <person name="Lu T."/>
            <person name="Huang Y."/>
            <person name="Zhao Q."/>
            <person name="Feng Q."/>
            <person name="Zhang L."/>
            <person name="Zhu J."/>
            <person name="Weng Q."/>
            <person name="Mu J."/>
            <person name="Lu Y."/>
            <person name="Fan D."/>
            <person name="Liu Y."/>
            <person name="Guan J."/>
            <person name="Zhang Y."/>
            <person name="Yu S."/>
            <person name="Liu X."/>
            <person name="Zhang Y."/>
            <person name="Hong G."/>
            <person name="Han B."/>
            <person name="Choisne N."/>
            <person name="Demange N."/>
            <person name="Orjeda G."/>
            <person name="Samain S."/>
            <person name="Cattolico L."/>
            <person name="Pelletier E."/>
            <person name="Couloux A."/>
            <person name="Segurens B."/>
            <person name="Wincker P."/>
            <person name="D'Hont A."/>
            <person name="Scarpelli C."/>
            <person name="Weissenbach J."/>
            <person name="Salanoubat M."/>
            <person name="Quetier F."/>
            <person name="Yu Y."/>
            <person name="Kim H.R."/>
            <person name="Rambo T."/>
            <person name="Currie J."/>
            <person name="Collura K."/>
            <person name="Luo M."/>
            <person name="Yang T."/>
            <person name="Ammiraju J.S.S."/>
            <person name="Engler F."/>
            <person name="Soderlund C."/>
            <person name="Wing R.A."/>
            <person name="Palmer L.E."/>
            <person name="de la Bastide M."/>
            <person name="Spiegel L."/>
            <person name="Nascimento L."/>
            <person name="Zutavern T."/>
            <person name="O'Shaughnessy A."/>
            <person name="Dike S."/>
            <person name="Dedhia N."/>
            <person name="Preston R."/>
            <person name="Balija V."/>
            <person name="McCombie W.R."/>
            <person name="Chow T."/>
            <person name="Chen H."/>
            <person name="Chung M."/>
            <person name="Chen C."/>
            <person name="Shaw J."/>
            <person name="Wu H."/>
            <person name="Hsiao K."/>
            <person name="Chao Y."/>
            <person name="Chu M."/>
            <person name="Cheng C."/>
            <person name="Hour A."/>
            <person name="Lee P."/>
            <person name="Lin S."/>
            <person name="Lin Y."/>
            <person name="Liou J."/>
            <person name="Liu S."/>
            <person name="Hsing Y."/>
            <person name="Raghuvanshi S."/>
            <person name="Mohanty A."/>
            <person name="Bharti A.K."/>
            <person name="Gaur A."/>
            <person name="Gupta V."/>
            <person name="Kumar D."/>
            <person name="Ravi V."/>
            <person name="Vij S."/>
            <person name="Kapur A."/>
            <person name="Khurana P."/>
            <person name="Khurana P."/>
            <person name="Khurana J.P."/>
            <person name="Tyagi A.K."/>
            <person name="Gaikwad K."/>
            <person name="Singh A."/>
            <person name="Dalal V."/>
            <person name="Srivastava S."/>
            <person name="Dixit A."/>
            <person name="Pal A.K."/>
            <person name="Ghazi I.A."/>
            <person name="Yadav M."/>
            <person name="Pandit A."/>
            <person name="Bhargava A."/>
            <person name="Sureshbabu K."/>
            <person name="Batra K."/>
            <person name="Sharma T.R."/>
            <person name="Mohapatra T."/>
            <person name="Singh N.K."/>
            <person name="Messing J."/>
            <person name="Nelson A.B."/>
            <person name="Fuks G."/>
            <person name="Kavchok S."/>
            <person name="Keizer G."/>
            <person name="Linton E."/>
            <person name="Llaca V."/>
            <person name="Song R."/>
            <person name="Tanyolac B."/>
            <person name="Young S."/>
            <person name="Ho-Il K."/>
            <person name="Hahn J.H."/>
            <person name="Sangsakoo G."/>
            <person name="Vanavichit A."/>
            <person name="de Mattos Luiz.A.T."/>
            <person name="Zimmer P.D."/>
            <person name="Malone G."/>
            <person name="Dellagostin O."/>
            <person name="de Oliveira A.C."/>
            <person name="Bevan M."/>
            <person name="Bancroft I."/>
            <person name="Minx P."/>
            <person name="Cordum H."/>
            <person name="Wilson R."/>
            <person name="Cheng Z."/>
            <person name="Jin W."/>
            <person name="Jiang J."/>
            <person name="Leong S.A."/>
            <person name="Iwama H."/>
            <person name="Gojobori T."/>
            <person name="Itoh T."/>
            <person name="Niimura Y."/>
            <person name="Fujii Y."/>
            <person name="Habara T."/>
            <person name="Sakai H."/>
            <person name="Sato Y."/>
            <person name="Wilson G."/>
            <person name="Kumar K."/>
            <person name="McCouch S."/>
            <person name="Juretic N."/>
            <person name="Hoen D."/>
            <person name="Wright S."/>
            <person name="Bruskiewich R."/>
            <person name="Bureau T."/>
            <person name="Miyao A."/>
            <person name="Hirochika H."/>
            <person name="Nishikawa T."/>
            <person name="Kadowaki K."/>
            <person name="Sugiura M."/>
            <person name="Burr B."/>
            <person name="Sasaki T."/>
        </authorList>
    </citation>
    <scope>NUCLEOTIDE SEQUENCE [LARGE SCALE GENOMIC DNA]</scope>
    <source>
        <strain evidence="3">cv. Nipponbare</strain>
    </source>
</reference>
<evidence type="ECO:0000256" key="1">
    <source>
        <dbReference type="SAM" id="MobiDB-lite"/>
    </source>
</evidence>